<feature type="domain" description="SnoaL-like" evidence="1">
    <location>
        <begin position="8"/>
        <end position="109"/>
    </location>
</feature>
<dbReference type="InterPro" id="IPR032710">
    <property type="entry name" value="NTF2-like_dom_sf"/>
</dbReference>
<dbReference type="Proteomes" id="UP000323454">
    <property type="component" value="Unassembled WGS sequence"/>
</dbReference>
<organism evidence="2 3">
    <name type="scientific">Solihabitans fulvus</name>
    <dbReference type="NCBI Taxonomy" id="1892852"/>
    <lineage>
        <taxon>Bacteria</taxon>
        <taxon>Bacillati</taxon>
        <taxon>Actinomycetota</taxon>
        <taxon>Actinomycetes</taxon>
        <taxon>Pseudonocardiales</taxon>
        <taxon>Pseudonocardiaceae</taxon>
        <taxon>Solihabitans</taxon>
    </lineage>
</organism>
<evidence type="ECO:0000313" key="2">
    <source>
        <dbReference type="EMBL" id="KAA2252356.1"/>
    </source>
</evidence>
<dbReference type="OrthoDB" id="9808719at2"/>
<protein>
    <submittedName>
        <fullName evidence="2">Nuclear transport factor 2 family protein</fullName>
    </submittedName>
</protein>
<name>A0A5B2WPC3_9PSEU</name>
<dbReference type="SUPFAM" id="SSF54427">
    <property type="entry name" value="NTF2-like"/>
    <property type="match status" value="1"/>
</dbReference>
<proteinExistence type="predicted"/>
<dbReference type="AlphaFoldDB" id="A0A5B2WPC3"/>
<gene>
    <name evidence="2" type="ORF">F0L68_35470</name>
</gene>
<comment type="caution">
    <text evidence="2">The sequence shown here is derived from an EMBL/GenBank/DDBJ whole genome shotgun (WGS) entry which is preliminary data.</text>
</comment>
<accession>A0A5B2WPC3</accession>
<reference evidence="2 3" key="2">
    <citation type="submission" date="2019-09" db="EMBL/GenBank/DDBJ databases">
        <authorList>
            <person name="Jin C."/>
        </authorList>
    </citation>
    <scope>NUCLEOTIDE SEQUENCE [LARGE SCALE GENOMIC DNA]</scope>
    <source>
        <strain evidence="2 3">AN110305</strain>
    </source>
</reference>
<keyword evidence="3" id="KW-1185">Reference proteome</keyword>
<evidence type="ECO:0000313" key="3">
    <source>
        <dbReference type="Proteomes" id="UP000323454"/>
    </source>
</evidence>
<sequence length="120" mass="12944">MSSTENLVARYLDAWNTTDPAERAAVLAEVFAEDARYTDPLVDAEGRDVIDQVIAGAQAQFAGLVFSSGGPVDAHHNTARFSWHLGVPGQEPLVIGFDVAVIENDRITKVYGFLDKVPTA</sequence>
<dbReference type="Gene3D" id="3.10.450.50">
    <property type="match status" value="1"/>
</dbReference>
<dbReference type="InterPro" id="IPR037401">
    <property type="entry name" value="SnoaL-like"/>
</dbReference>
<evidence type="ECO:0000259" key="1">
    <source>
        <dbReference type="Pfam" id="PF12680"/>
    </source>
</evidence>
<reference evidence="2 3" key="1">
    <citation type="submission" date="2019-09" db="EMBL/GenBank/DDBJ databases">
        <title>Goodfellowia gen. nov., a new genus of the Pseudonocardineae related to Actinoalloteichus, containing Goodfellowia coeruleoviolacea gen. nov., comb. nov. gen. nov., comb. nov.</title>
        <authorList>
            <person name="Labeda D."/>
        </authorList>
    </citation>
    <scope>NUCLEOTIDE SEQUENCE [LARGE SCALE GENOMIC DNA]</scope>
    <source>
        <strain evidence="2 3">AN110305</strain>
    </source>
</reference>
<dbReference type="EMBL" id="VUOB01000075">
    <property type="protein sequence ID" value="KAA2252356.1"/>
    <property type="molecule type" value="Genomic_DNA"/>
</dbReference>
<dbReference type="Pfam" id="PF12680">
    <property type="entry name" value="SnoaL_2"/>
    <property type="match status" value="1"/>
</dbReference>
<dbReference type="RefSeq" id="WP_149854280.1">
    <property type="nucleotide sequence ID" value="NZ_VUOB01000075.1"/>
</dbReference>